<keyword evidence="3" id="KW-1185">Reference proteome</keyword>
<sequence>MATETGAGPNGPVVVLGATSGIGALAVDEALARGLTVRGFARGAASLPQRPGLEPVAGDARTPDDLSRALEGAGAVIYALGVKERPAMLWQHETLFSDTTAALLDAMAATGVRRLVAVTGFGAGRSRDAMSRLERLGHGAILGRVYDDKSRQEALIMESDTDWTIARPVILTRGARTGKARVLRDPSEWRNGLIPRADVAAYLVDAVTGDMDIRRDVVLAR</sequence>
<gene>
    <name evidence="2" type="ORF">DKT77_15970</name>
</gene>
<reference evidence="2 3" key="1">
    <citation type="submission" date="2018-05" db="EMBL/GenBank/DDBJ databases">
        <title>Rhodobacteraceae gen. nov., sp. nov. isolated from sea water.</title>
        <authorList>
            <person name="Ren Y."/>
        </authorList>
    </citation>
    <scope>NUCLEOTIDE SEQUENCE [LARGE SCALE GENOMIC DNA]</scope>
    <source>
        <strain evidence="2 3">TG-679</strain>
    </source>
</reference>
<dbReference type="InterPro" id="IPR036291">
    <property type="entry name" value="NAD(P)-bd_dom_sf"/>
</dbReference>
<evidence type="ECO:0000313" key="2">
    <source>
        <dbReference type="EMBL" id="PWR01626.1"/>
    </source>
</evidence>
<dbReference type="EMBL" id="QGKU01000048">
    <property type="protein sequence ID" value="PWR01626.1"/>
    <property type="molecule type" value="Genomic_DNA"/>
</dbReference>
<accession>A0A2V2LEF2</accession>
<evidence type="ECO:0000259" key="1">
    <source>
        <dbReference type="Pfam" id="PF13460"/>
    </source>
</evidence>
<dbReference type="SUPFAM" id="SSF51735">
    <property type="entry name" value="NAD(P)-binding Rossmann-fold domains"/>
    <property type="match status" value="1"/>
</dbReference>
<dbReference type="InterPro" id="IPR016040">
    <property type="entry name" value="NAD(P)-bd_dom"/>
</dbReference>
<dbReference type="RefSeq" id="WP_109812667.1">
    <property type="nucleotide sequence ID" value="NZ_QGKU01000048.1"/>
</dbReference>
<evidence type="ECO:0000313" key="3">
    <source>
        <dbReference type="Proteomes" id="UP000245680"/>
    </source>
</evidence>
<organism evidence="2 3">
    <name type="scientific">Meridianimarinicoccus roseus</name>
    <dbReference type="NCBI Taxonomy" id="2072018"/>
    <lineage>
        <taxon>Bacteria</taxon>
        <taxon>Pseudomonadati</taxon>
        <taxon>Pseudomonadota</taxon>
        <taxon>Alphaproteobacteria</taxon>
        <taxon>Rhodobacterales</taxon>
        <taxon>Paracoccaceae</taxon>
        <taxon>Meridianimarinicoccus</taxon>
    </lineage>
</organism>
<name>A0A2V2LEF2_9RHOB</name>
<dbReference type="Gene3D" id="3.40.50.720">
    <property type="entry name" value="NAD(P)-binding Rossmann-like Domain"/>
    <property type="match status" value="1"/>
</dbReference>
<dbReference type="OrthoDB" id="7419852at2"/>
<protein>
    <submittedName>
        <fullName evidence="2">Epimerase</fullName>
    </submittedName>
</protein>
<proteinExistence type="predicted"/>
<dbReference type="Proteomes" id="UP000245680">
    <property type="component" value="Unassembled WGS sequence"/>
</dbReference>
<dbReference type="Pfam" id="PF13460">
    <property type="entry name" value="NAD_binding_10"/>
    <property type="match status" value="1"/>
</dbReference>
<dbReference type="AlphaFoldDB" id="A0A2V2LEF2"/>
<comment type="caution">
    <text evidence="2">The sequence shown here is derived from an EMBL/GenBank/DDBJ whole genome shotgun (WGS) entry which is preliminary data.</text>
</comment>
<dbReference type="PANTHER" id="PTHR15020:SF50">
    <property type="entry name" value="UPF0659 PROTEIN YMR090W"/>
    <property type="match status" value="1"/>
</dbReference>
<dbReference type="PANTHER" id="PTHR15020">
    <property type="entry name" value="FLAVIN REDUCTASE-RELATED"/>
    <property type="match status" value="1"/>
</dbReference>
<feature type="domain" description="NAD(P)-binding" evidence="1">
    <location>
        <begin position="17"/>
        <end position="208"/>
    </location>
</feature>